<dbReference type="Pfam" id="PF20434">
    <property type="entry name" value="BD-FAE"/>
    <property type="match status" value="1"/>
</dbReference>
<dbReference type="AlphaFoldDB" id="A0A5C3QS99"/>
<feature type="domain" description="BD-FAE-like" evidence="2">
    <location>
        <begin position="54"/>
        <end position="168"/>
    </location>
</feature>
<dbReference type="InterPro" id="IPR050300">
    <property type="entry name" value="GDXG_lipolytic_enzyme"/>
</dbReference>
<reference evidence="3 4" key="1">
    <citation type="journal article" date="2019" name="Nat. Ecol. Evol.">
        <title>Megaphylogeny resolves global patterns of mushroom evolution.</title>
        <authorList>
            <person name="Varga T."/>
            <person name="Krizsan K."/>
            <person name="Foldi C."/>
            <person name="Dima B."/>
            <person name="Sanchez-Garcia M."/>
            <person name="Sanchez-Ramirez S."/>
            <person name="Szollosi G.J."/>
            <person name="Szarkandi J.G."/>
            <person name="Papp V."/>
            <person name="Albert L."/>
            <person name="Andreopoulos W."/>
            <person name="Angelini C."/>
            <person name="Antonin V."/>
            <person name="Barry K.W."/>
            <person name="Bougher N.L."/>
            <person name="Buchanan P."/>
            <person name="Buyck B."/>
            <person name="Bense V."/>
            <person name="Catcheside P."/>
            <person name="Chovatia M."/>
            <person name="Cooper J."/>
            <person name="Damon W."/>
            <person name="Desjardin D."/>
            <person name="Finy P."/>
            <person name="Geml J."/>
            <person name="Haridas S."/>
            <person name="Hughes K."/>
            <person name="Justo A."/>
            <person name="Karasinski D."/>
            <person name="Kautmanova I."/>
            <person name="Kiss B."/>
            <person name="Kocsube S."/>
            <person name="Kotiranta H."/>
            <person name="LaButti K.M."/>
            <person name="Lechner B.E."/>
            <person name="Liimatainen K."/>
            <person name="Lipzen A."/>
            <person name="Lukacs Z."/>
            <person name="Mihaltcheva S."/>
            <person name="Morgado L.N."/>
            <person name="Niskanen T."/>
            <person name="Noordeloos M.E."/>
            <person name="Ohm R.A."/>
            <person name="Ortiz-Santana B."/>
            <person name="Ovrebo C."/>
            <person name="Racz N."/>
            <person name="Riley R."/>
            <person name="Savchenko A."/>
            <person name="Shiryaev A."/>
            <person name="Soop K."/>
            <person name="Spirin V."/>
            <person name="Szebenyi C."/>
            <person name="Tomsovsky M."/>
            <person name="Tulloss R.E."/>
            <person name="Uehling J."/>
            <person name="Grigoriev I.V."/>
            <person name="Vagvolgyi C."/>
            <person name="Papp T."/>
            <person name="Martin F.M."/>
            <person name="Miettinen O."/>
            <person name="Hibbett D.S."/>
            <person name="Nagy L.G."/>
        </authorList>
    </citation>
    <scope>NUCLEOTIDE SEQUENCE [LARGE SCALE GENOMIC DNA]</scope>
    <source>
        <strain evidence="3 4">CBS 309.79</strain>
    </source>
</reference>
<evidence type="ECO:0000313" key="4">
    <source>
        <dbReference type="Proteomes" id="UP000305067"/>
    </source>
</evidence>
<dbReference type="Proteomes" id="UP000305067">
    <property type="component" value="Unassembled WGS sequence"/>
</dbReference>
<dbReference type="InterPro" id="IPR049492">
    <property type="entry name" value="BD-FAE-like_dom"/>
</dbReference>
<proteinExistence type="predicted"/>
<keyword evidence="1 3" id="KW-0378">Hydrolase</keyword>
<dbReference type="PANTHER" id="PTHR48081">
    <property type="entry name" value="AB HYDROLASE SUPERFAMILY PROTEIN C4A8.06C"/>
    <property type="match status" value="1"/>
</dbReference>
<dbReference type="PANTHER" id="PTHR48081:SF33">
    <property type="entry name" value="KYNURENINE FORMAMIDASE"/>
    <property type="match status" value="1"/>
</dbReference>
<dbReference type="OrthoDB" id="433474at2759"/>
<dbReference type="GO" id="GO:0016787">
    <property type="term" value="F:hydrolase activity"/>
    <property type="evidence" value="ECO:0007669"/>
    <property type="project" value="UniProtKB-KW"/>
</dbReference>
<dbReference type="EMBL" id="ML178820">
    <property type="protein sequence ID" value="TFL03411.1"/>
    <property type="molecule type" value="Genomic_DNA"/>
</dbReference>
<dbReference type="SUPFAM" id="SSF53474">
    <property type="entry name" value="alpha/beta-Hydrolases"/>
    <property type="match status" value="1"/>
</dbReference>
<evidence type="ECO:0000259" key="2">
    <source>
        <dbReference type="Pfam" id="PF20434"/>
    </source>
</evidence>
<dbReference type="STRING" id="1884261.A0A5C3QS99"/>
<dbReference type="InterPro" id="IPR029058">
    <property type="entry name" value="AB_hydrolase_fold"/>
</dbReference>
<evidence type="ECO:0000256" key="1">
    <source>
        <dbReference type="ARBA" id="ARBA00022801"/>
    </source>
</evidence>
<protein>
    <submittedName>
        <fullName evidence="3">Alpha/Beta hydrolase protein</fullName>
    </submittedName>
</protein>
<evidence type="ECO:0000313" key="3">
    <source>
        <dbReference type="EMBL" id="TFL03411.1"/>
    </source>
</evidence>
<dbReference type="Gene3D" id="3.40.50.1820">
    <property type="entry name" value="alpha/beta hydrolase"/>
    <property type="match status" value="1"/>
</dbReference>
<keyword evidence="4" id="KW-1185">Reference proteome</keyword>
<sequence>MEAIAKITTYDDILSLLIPSAEAFAPILRDSPLLKQYISTRKTFQFGTTDRHQLDVYYPPPTSTAAPVLFYSYGGGFVAGARTLSHPASEALSLGYGNVGSYFAYKGFVTIIADYRLAPAFRYPAAAIDVRDAVEWVFQNQDAIVNGSDVKALDKERVFILGASAGAAHVITALLSPDVSPVGVRLAGIATLGGAFALADEEKTTRNVDAYWGSQELARRTQPLTLVQEQRERVKEMPPWLFIEAENEPEFVKAGGKLTREALHGRQDVPHLIAKGHNHISVTFSLGTGNREGEEWADEFVRWM</sequence>
<name>A0A5C3QS99_9AGAR</name>
<gene>
    <name evidence="3" type="ORF">BDV98DRAFT_526500</name>
</gene>
<organism evidence="3 4">
    <name type="scientific">Pterulicium gracile</name>
    <dbReference type="NCBI Taxonomy" id="1884261"/>
    <lineage>
        <taxon>Eukaryota</taxon>
        <taxon>Fungi</taxon>
        <taxon>Dikarya</taxon>
        <taxon>Basidiomycota</taxon>
        <taxon>Agaricomycotina</taxon>
        <taxon>Agaricomycetes</taxon>
        <taxon>Agaricomycetidae</taxon>
        <taxon>Agaricales</taxon>
        <taxon>Pleurotineae</taxon>
        <taxon>Pterulaceae</taxon>
        <taxon>Pterulicium</taxon>
    </lineage>
</organism>
<feature type="non-terminal residue" evidence="3">
    <location>
        <position position="304"/>
    </location>
</feature>
<accession>A0A5C3QS99</accession>